<evidence type="ECO:0000313" key="2">
    <source>
        <dbReference type="Proteomes" id="UP000831692"/>
    </source>
</evidence>
<dbReference type="RefSeq" id="WP_244353264.1">
    <property type="nucleotide sequence ID" value="NZ_AP025635.1"/>
</dbReference>
<evidence type="ECO:0000313" key="1">
    <source>
        <dbReference type="EMBL" id="BDG67889.1"/>
    </source>
</evidence>
<dbReference type="GeneID" id="83457435"/>
<organism evidence="1 2">
    <name type="scientific">Enterococcus innesii</name>
    <dbReference type="NCBI Taxonomy" id="2839759"/>
    <lineage>
        <taxon>Bacteria</taxon>
        <taxon>Bacillati</taxon>
        <taxon>Bacillota</taxon>
        <taxon>Bacilli</taxon>
        <taxon>Lactobacillales</taxon>
        <taxon>Enterococcaceae</taxon>
        <taxon>Enterococcus</taxon>
    </lineage>
</organism>
<gene>
    <name evidence="1" type="ORF">ENLAB_14530</name>
</gene>
<dbReference type="Proteomes" id="UP000831692">
    <property type="component" value="Chromosome"/>
</dbReference>
<name>A0ABM7XS66_9ENTE</name>
<keyword evidence="2" id="KW-1185">Reference proteome</keyword>
<dbReference type="EMBL" id="AP025635">
    <property type="protein sequence ID" value="BDG67889.1"/>
    <property type="molecule type" value="Genomic_DNA"/>
</dbReference>
<accession>A0ABM7XS66</accession>
<reference evidence="1 2" key="1">
    <citation type="submission" date="2022-03" db="EMBL/GenBank/DDBJ databases">
        <title>Complete genome sequence of Enterococcus innesii DB-1.</title>
        <authorList>
            <person name="Fukuda D."/>
            <person name="Nolasco-Hipolito C."/>
        </authorList>
    </citation>
    <scope>NUCLEOTIDE SEQUENCE [LARGE SCALE GENOMIC DNA]</scope>
    <source>
        <strain evidence="1 2">DB-1</strain>
    </source>
</reference>
<proteinExistence type="predicted"/>
<sequence length="57" mass="6625">MSRKIDVWLNADGGNDIYATIEVEDDATNEVIEKEAKQAIFNYVDWGWVEQEQAYEN</sequence>
<protein>
    <submittedName>
        <fullName evidence="1">Uncharacterized protein</fullName>
    </submittedName>
</protein>